<dbReference type="InterPro" id="IPR047057">
    <property type="entry name" value="MerR_fam"/>
</dbReference>
<dbReference type="CDD" id="cd04770">
    <property type="entry name" value="HTH_HMRTR"/>
    <property type="match status" value="1"/>
</dbReference>
<dbReference type="InterPro" id="IPR009061">
    <property type="entry name" value="DNA-bd_dom_put_sf"/>
</dbReference>
<reference evidence="5 6" key="1">
    <citation type="submission" date="2018-06" db="EMBL/GenBank/DDBJ databases">
        <title>Genomic Encyclopedia of Type Strains, Phase III (KMG-III): the genomes of soil and plant-associated and newly described type strains.</title>
        <authorList>
            <person name="Whitman W."/>
        </authorList>
    </citation>
    <scope>NUCLEOTIDE SEQUENCE [LARGE SCALE GENOMIC DNA]</scope>
    <source>
        <strain evidence="5 6">CECT 7732</strain>
    </source>
</reference>
<dbReference type="AlphaFoldDB" id="A0A366D053"/>
<dbReference type="PRINTS" id="PR00040">
    <property type="entry name" value="HTHMERR"/>
</dbReference>
<comment type="caution">
    <text evidence="5">The sequence shown here is derived from an EMBL/GenBank/DDBJ whole genome shotgun (WGS) entry which is preliminary data.</text>
</comment>
<proteinExistence type="predicted"/>
<dbReference type="GO" id="GO:0003677">
    <property type="term" value="F:DNA binding"/>
    <property type="evidence" value="ECO:0007669"/>
    <property type="project" value="UniProtKB-KW"/>
</dbReference>
<dbReference type="RefSeq" id="WP_013795526.1">
    <property type="nucleotide sequence ID" value="NZ_QNRF01000004.1"/>
</dbReference>
<accession>A0A366D053</accession>
<evidence type="ECO:0000256" key="1">
    <source>
        <dbReference type="ARBA" id="ARBA00023015"/>
    </source>
</evidence>
<dbReference type="PANTHER" id="PTHR30204:SF92">
    <property type="entry name" value="HTH-TYPE TRANSCRIPTIONAL REGULATOR ZNTR"/>
    <property type="match status" value="1"/>
</dbReference>
<dbReference type="PROSITE" id="PS50937">
    <property type="entry name" value="HTH_MERR_2"/>
    <property type="match status" value="1"/>
</dbReference>
<dbReference type="GO" id="GO:0006351">
    <property type="term" value="P:DNA-templated transcription"/>
    <property type="evidence" value="ECO:0007669"/>
    <property type="project" value="InterPro"/>
</dbReference>
<evidence type="ECO:0000256" key="3">
    <source>
        <dbReference type="ARBA" id="ARBA00023163"/>
    </source>
</evidence>
<dbReference type="SMART" id="SM00422">
    <property type="entry name" value="HTH_MERR"/>
    <property type="match status" value="1"/>
</dbReference>
<protein>
    <submittedName>
        <fullName evidence="5">MerR family Zn(II)-responsive transcriptional regulator of zntA</fullName>
    </submittedName>
</protein>
<evidence type="ECO:0000256" key="2">
    <source>
        <dbReference type="ARBA" id="ARBA00023125"/>
    </source>
</evidence>
<dbReference type="NCBIfam" id="TIGR02043">
    <property type="entry name" value="ZntR"/>
    <property type="match status" value="1"/>
</dbReference>
<dbReference type="InterPro" id="IPR015358">
    <property type="entry name" value="Tscrpt_reg_MerR_DNA-bd"/>
</dbReference>
<dbReference type="Pfam" id="PF00376">
    <property type="entry name" value="MerR"/>
    <property type="match status" value="1"/>
</dbReference>
<keyword evidence="1" id="KW-0805">Transcription regulation</keyword>
<keyword evidence="2" id="KW-0238">DNA-binding</keyword>
<dbReference type="GO" id="GO:0003700">
    <property type="term" value="F:DNA-binding transcription factor activity"/>
    <property type="evidence" value="ECO:0007669"/>
    <property type="project" value="InterPro"/>
</dbReference>
<dbReference type="InterPro" id="IPR011788">
    <property type="entry name" value="ZntR"/>
</dbReference>
<dbReference type="GO" id="GO:0008270">
    <property type="term" value="F:zinc ion binding"/>
    <property type="evidence" value="ECO:0007669"/>
    <property type="project" value="InterPro"/>
</dbReference>
<organism evidence="5 6">
    <name type="scientific">Marinomonas aquiplantarum</name>
    <dbReference type="NCBI Taxonomy" id="491951"/>
    <lineage>
        <taxon>Bacteria</taxon>
        <taxon>Pseudomonadati</taxon>
        <taxon>Pseudomonadota</taxon>
        <taxon>Gammaproteobacteria</taxon>
        <taxon>Oceanospirillales</taxon>
        <taxon>Oceanospirillaceae</taxon>
        <taxon>Marinomonas</taxon>
    </lineage>
</organism>
<dbReference type="Proteomes" id="UP000252086">
    <property type="component" value="Unassembled WGS sequence"/>
</dbReference>
<dbReference type="InterPro" id="IPR000551">
    <property type="entry name" value="MerR-type_HTH_dom"/>
</dbReference>
<feature type="domain" description="HTH merR-type" evidence="4">
    <location>
        <begin position="1"/>
        <end position="70"/>
    </location>
</feature>
<dbReference type="NCBIfam" id="NF007069">
    <property type="entry name" value="PRK09514.1"/>
    <property type="match status" value="1"/>
</dbReference>
<keyword evidence="3" id="KW-0804">Transcription</keyword>
<dbReference type="Pfam" id="PF09278">
    <property type="entry name" value="MerR-DNA-bind"/>
    <property type="match status" value="1"/>
</dbReference>
<evidence type="ECO:0000313" key="5">
    <source>
        <dbReference type="EMBL" id="RBO83460.1"/>
    </source>
</evidence>
<dbReference type="PANTHER" id="PTHR30204">
    <property type="entry name" value="REDOX-CYCLING DRUG-SENSING TRANSCRIPTIONAL ACTIVATOR SOXR"/>
    <property type="match status" value="1"/>
</dbReference>
<keyword evidence="6" id="KW-1185">Reference proteome</keyword>
<name>A0A366D053_9GAMM</name>
<sequence>MYRIGELATLYKINKDTLRFYEKSGLLHASARSDSGYRLYSEQDKDILHFILRAKGVGFTLAETQELLSIEINKESNSCSDVKQLVDDKLTEIEAKIAELKCFQSSLKKLSDACCGGHESAVHCTILEALEQDTNEVQYESSVHQGDQ</sequence>
<gene>
    <name evidence="5" type="ORF">DFP76_104279</name>
</gene>
<evidence type="ECO:0000313" key="6">
    <source>
        <dbReference type="Proteomes" id="UP000252086"/>
    </source>
</evidence>
<evidence type="ECO:0000259" key="4">
    <source>
        <dbReference type="PROSITE" id="PS50937"/>
    </source>
</evidence>
<dbReference type="OrthoDB" id="9808480at2"/>
<dbReference type="EMBL" id="QNRF01000004">
    <property type="protein sequence ID" value="RBO83460.1"/>
    <property type="molecule type" value="Genomic_DNA"/>
</dbReference>
<dbReference type="Gene3D" id="1.10.1660.10">
    <property type="match status" value="1"/>
</dbReference>
<dbReference type="SUPFAM" id="SSF46955">
    <property type="entry name" value="Putative DNA-binding domain"/>
    <property type="match status" value="1"/>
</dbReference>